<dbReference type="GO" id="GO:0008270">
    <property type="term" value="F:zinc ion binding"/>
    <property type="evidence" value="ECO:0007669"/>
    <property type="project" value="UniProtKB-KW"/>
</dbReference>
<dbReference type="InParanoid" id="T1F4L8"/>
<reference evidence="4" key="3">
    <citation type="submission" date="2015-06" db="UniProtKB">
        <authorList>
            <consortium name="EnsemblMetazoa"/>
        </authorList>
    </citation>
    <scope>IDENTIFICATION</scope>
</reference>
<keyword evidence="5" id="KW-1185">Reference proteome</keyword>
<evidence type="ECO:0000256" key="1">
    <source>
        <dbReference type="PROSITE-ProRule" id="PRU00042"/>
    </source>
</evidence>
<keyword evidence="1" id="KW-0479">Metal-binding</keyword>
<dbReference type="HOGENOM" id="CLU_1035401_0_0_1"/>
<dbReference type="PROSITE" id="PS50157">
    <property type="entry name" value="ZINC_FINGER_C2H2_2"/>
    <property type="match status" value="1"/>
</dbReference>
<dbReference type="EMBL" id="KB096365">
    <property type="protein sequence ID" value="ESO05366.1"/>
    <property type="molecule type" value="Genomic_DNA"/>
</dbReference>
<keyword evidence="1" id="KW-0862">Zinc</keyword>
<dbReference type="InterPro" id="IPR013087">
    <property type="entry name" value="Znf_C2H2_type"/>
</dbReference>
<gene>
    <name evidence="4" type="primary">20203767</name>
    <name evidence="3" type="ORF">HELRODRAFT_171758</name>
</gene>
<dbReference type="CTD" id="20203767"/>
<dbReference type="AlphaFoldDB" id="T1F4L8"/>
<accession>T1F4L8</accession>
<protein>
    <recommendedName>
        <fullName evidence="2">C2H2-type domain-containing protein</fullName>
    </recommendedName>
</protein>
<dbReference type="Proteomes" id="UP000015101">
    <property type="component" value="Unassembled WGS sequence"/>
</dbReference>
<evidence type="ECO:0000259" key="2">
    <source>
        <dbReference type="PROSITE" id="PS50157"/>
    </source>
</evidence>
<organism evidence="4 5">
    <name type="scientific">Helobdella robusta</name>
    <name type="common">Californian leech</name>
    <dbReference type="NCBI Taxonomy" id="6412"/>
    <lineage>
        <taxon>Eukaryota</taxon>
        <taxon>Metazoa</taxon>
        <taxon>Spiralia</taxon>
        <taxon>Lophotrochozoa</taxon>
        <taxon>Annelida</taxon>
        <taxon>Clitellata</taxon>
        <taxon>Hirudinea</taxon>
        <taxon>Rhynchobdellida</taxon>
        <taxon>Glossiphoniidae</taxon>
        <taxon>Helobdella</taxon>
    </lineage>
</organism>
<name>T1F4L8_HELRO</name>
<evidence type="ECO:0000313" key="4">
    <source>
        <dbReference type="EnsemblMetazoa" id="HelroP171758"/>
    </source>
</evidence>
<evidence type="ECO:0000313" key="5">
    <source>
        <dbReference type="Proteomes" id="UP000015101"/>
    </source>
</evidence>
<dbReference type="EMBL" id="AMQM01003929">
    <property type="status" value="NOT_ANNOTATED_CDS"/>
    <property type="molecule type" value="Genomic_DNA"/>
</dbReference>
<evidence type="ECO:0000313" key="3">
    <source>
        <dbReference type="EMBL" id="ESO05366.1"/>
    </source>
</evidence>
<reference evidence="5" key="1">
    <citation type="submission" date="2012-12" db="EMBL/GenBank/DDBJ databases">
        <authorList>
            <person name="Hellsten U."/>
            <person name="Grimwood J."/>
            <person name="Chapman J.A."/>
            <person name="Shapiro H."/>
            <person name="Aerts A."/>
            <person name="Otillar R.P."/>
            <person name="Terry A.Y."/>
            <person name="Boore J.L."/>
            <person name="Simakov O."/>
            <person name="Marletaz F."/>
            <person name="Cho S.-J."/>
            <person name="Edsinger-Gonzales E."/>
            <person name="Havlak P."/>
            <person name="Kuo D.-H."/>
            <person name="Larsson T."/>
            <person name="Lv J."/>
            <person name="Arendt D."/>
            <person name="Savage R."/>
            <person name="Osoegawa K."/>
            <person name="de Jong P."/>
            <person name="Lindberg D.R."/>
            <person name="Seaver E.C."/>
            <person name="Weisblat D.A."/>
            <person name="Putnam N.H."/>
            <person name="Grigoriev I.V."/>
            <person name="Rokhsar D.S."/>
        </authorList>
    </citation>
    <scope>NUCLEOTIDE SEQUENCE</scope>
</reference>
<sequence length="269" mass="30625">MNKNYEDIKSIIVSTVSLLCKNGLSHHQLKIEGLLALTINSKDIVLINFAENFTHESVVDNTPTSSVIQRSVFTSKDSEPCIIETSSDSILSERRVTSDFKVLNNSIINEDKKNEIHLLNLSEDTVHHIVKPEKTGELVSNDNQCSETTGNISMQSNLNVHNSKFTGLRNKKIFKHQCSENTIDYLTTNLTTQPAIYHSSQFFESSCQKDIDNLFRKQYICEFPSCSKPYSTRRSMLRHQTVAHGRIPCFKKSKSYNQVMNELKSRTTL</sequence>
<dbReference type="GeneID" id="20203767"/>
<reference evidence="3 5" key="2">
    <citation type="journal article" date="2013" name="Nature">
        <title>Insights into bilaterian evolution from three spiralian genomes.</title>
        <authorList>
            <person name="Simakov O."/>
            <person name="Marletaz F."/>
            <person name="Cho S.J."/>
            <person name="Edsinger-Gonzales E."/>
            <person name="Havlak P."/>
            <person name="Hellsten U."/>
            <person name="Kuo D.H."/>
            <person name="Larsson T."/>
            <person name="Lv J."/>
            <person name="Arendt D."/>
            <person name="Savage R."/>
            <person name="Osoegawa K."/>
            <person name="de Jong P."/>
            <person name="Grimwood J."/>
            <person name="Chapman J.A."/>
            <person name="Shapiro H."/>
            <person name="Aerts A."/>
            <person name="Otillar R.P."/>
            <person name="Terry A.Y."/>
            <person name="Boore J.L."/>
            <person name="Grigoriev I.V."/>
            <person name="Lindberg D.R."/>
            <person name="Seaver E.C."/>
            <person name="Weisblat D.A."/>
            <person name="Putnam N.H."/>
            <person name="Rokhsar D.S."/>
        </authorList>
    </citation>
    <scope>NUCLEOTIDE SEQUENCE</scope>
</reference>
<keyword evidence="1" id="KW-0863">Zinc-finger</keyword>
<dbReference type="KEGG" id="hro:HELRODRAFT_171758"/>
<dbReference type="PROSITE" id="PS00028">
    <property type="entry name" value="ZINC_FINGER_C2H2_1"/>
    <property type="match status" value="1"/>
</dbReference>
<proteinExistence type="predicted"/>
<dbReference type="RefSeq" id="XP_009016681.1">
    <property type="nucleotide sequence ID" value="XM_009018433.1"/>
</dbReference>
<dbReference type="EnsemblMetazoa" id="HelroT171758">
    <property type="protein sequence ID" value="HelroP171758"/>
    <property type="gene ID" value="HelroG171758"/>
</dbReference>
<feature type="domain" description="C2H2-type" evidence="2">
    <location>
        <begin position="219"/>
        <end position="248"/>
    </location>
</feature>